<reference evidence="1 2" key="2">
    <citation type="journal article" date="2008" name="Bioinformatics">
        <title>Assembly reconciliation.</title>
        <authorList>
            <person name="Zimin A.V."/>
            <person name="Smith D.R."/>
            <person name="Sutton G."/>
            <person name="Yorke J.A."/>
        </authorList>
    </citation>
    <scope>NUCLEOTIDE SEQUENCE [LARGE SCALE GENOMIC DNA]</scope>
    <source>
        <strain evidence="1 2">TSC#14021-0224.01</strain>
    </source>
</reference>
<proteinExistence type="predicted"/>
<organism evidence="1 2">
    <name type="scientific">Drosophila erecta</name>
    <name type="common">Fruit fly</name>
    <dbReference type="NCBI Taxonomy" id="7220"/>
    <lineage>
        <taxon>Eukaryota</taxon>
        <taxon>Metazoa</taxon>
        <taxon>Ecdysozoa</taxon>
        <taxon>Arthropoda</taxon>
        <taxon>Hexapoda</taxon>
        <taxon>Insecta</taxon>
        <taxon>Pterygota</taxon>
        <taxon>Neoptera</taxon>
        <taxon>Endopterygota</taxon>
        <taxon>Diptera</taxon>
        <taxon>Brachycera</taxon>
        <taxon>Muscomorpha</taxon>
        <taxon>Ephydroidea</taxon>
        <taxon>Drosophilidae</taxon>
        <taxon>Drosophila</taxon>
        <taxon>Sophophora</taxon>
    </lineage>
</organism>
<reference evidence="1 2" key="1">
    <citation type="journal article" date="2007" name="Nature">
        <title>Evolution of genes and genomes on the Drosophila phylogeny.</title>
        <authorList>
            <consortium name="Drosophila 12 Genomes Consortium"/>
            <person name="Clark A.G."/>
            <person name="Eisen M.B."/>
            <person name="Smith D.R."/>
            <person name="Bergman C.M."/>
            <person name="Oliver B."/>
            <person name="Markow T.A."/>
            <person name="Kaufman T.C."/>
            <person name="Kellis M."/>
            <person name="Gelbart W."/>
            <person name="Iyer V.N."/>
            <person name="Pollard D.A."/>
            <person name="Sackton T.B."/>
            <person name="Larracuente A.M."/>
            <person name="Singh N.D."/>
            <person name="Abad J.P."/>
            <person name="Abt D.N."/>
            <person name="Adryan B."/>
            <person name="Aguade M."/>
            <person name="Akashi H."/>
            <person name="Anderson W.W."/>
            <person name="Aquadro C.F."/>
            <person name="Ardell D.H."/>
            <person name="Arguello R."/>
            <person name="Artieri C.G."/>
            <person name="Barbash D.A."/>
            <person name="Barker D."/>
            <person name="Barsanti P."/>
            <person name="Batterham P."/>
            <person name="Batzoglou S."/>
            <person name="Begun D."/>
            <person name="Bhutkar A."/>
            <person name="Blanco E."/>
            <person name="Bosak S.A."/>
            <person name="Bradley R.K."/>
            <person name="Brand A.D."/>
            <person name="Brent M.R."/>
            <person name="Brooks A.N."/>
            <person name="Brown R.H."/>
            <person name="Butlin R.K."/>
            <person name="Caggese C."/>
            <person name="Calvi B.R."/>
            <person name="Bernardo de Carvalho A."/>
            <person name="Caspi A."/>
            <person name="Castrezana S."/>
            <person name="Celniker S.E."/>
            <person name="Chang J.L."/>
            <person name="Chapple C."/>
            <person name="Chatterji S."/>
            <person name="Chinwalla A."/>
            <person name="Civetta A."/>
            <person name="Clifton S.W."/>
            <person name="Comeron J.M."/>
            <person name="Costello J.C."/>
            <person name="Coyne J.A."/>
            <person name="Daub J."/>
            <person name="David R.G."/>
            <person name="Delcher A.L."/>
            <person name="Delehaunty K."/>
            <person name="Do C.B."/>
            <person name="Ebling H."/>
            <person name="Edwards K."/>
            <person name="Eickbush T."/>
            <person name="Evans J.D."/>
            <person name="Filipski A."/>
            <person name="Findeiss S."/>
            <person name="Freyhult E."/>
            <person name="Fulton L."/>
            <person name="Fulton R."/>
            <person name="Garcia A.C."/>
            <person name="Gardiner A."/>
            <person name="Garfield D.A."/>
            <person name="Garvin B.E."/>
            <person name="Gibson G."/>
            <person name="Gilbert D."/>
            <person name="Gnerre S."/>
            <person name="Godfrey J."/>
            <person name="Good R."/>
            <person name="Gotea V."/>
            <person name="Gravely B."/>
            <person name="Greenberg A.J."/>
            <person name="Griffiths-Jones S."/>
            <person name="Gross S."/>
            <person name="Guigo R."/>
            <person name="Gustafson E.A."/>
            <person name="Haerty W."/>
            <person name="Hahn M.W."/>
            <person name="Halligan D.L."/>
            <person name="Halpern A.L."/>
            <person name="Halter G.M."/>
            <person name="Han M.V."/>
            <person name="Heger A."/>
            <person name="Hillier L."/>
            <person name="Hinrichs A.S."/>
            <person name="Holmes I."/>
            <person name="Hoskins R.A."/>
            <person name="Hubisz M.J."/>
            <person name="Hultmark D."/>
            <person name="Huntley M.A."/>
            <person name="Jaffe D.B."/>
            <person name="Jagadeeshan S."/>
            <person name="Jeck W.R."/>
            <person name="Johnson J."/>
            <person name="Jones C.D."/>
            <person name="Jordan W.C."/>
            <person name="Karpen G.H."/>
            <person name="Kataoka E."/>
            <person name="Keightley P.D."/>
            <person name="Kheradpour P."/>
            <person name="Kirkness E.F."/>
            <person name="Koerich L.B."/>
            <person name="Kristiansen K."/>
            <person name="Kudrna D."/>
            <person name="Kulathinal R.J."/>
            <person name="Kumar S."/>
            <person name="Kwok R."/>
            <person name="Lander E."/>
            <person name="Langley C.H."/>
            <person name="Lapoint R."/>
            <person name="Lazzaro B.P."/>
            <person name="Lee S.J."/>
            <person name="Levesque L."/>
            <person name="Li R."/>
            <person name="Lin C.F."/>
            <person name="Lin M.F."/>
            <person name="Lindblad-Toh K."/>
            <person name="Llopart A."/>
            <person name="Long M."/>
            <person name="Low L."/>
            <person name="Lozovsky E."/>
            <person name="Lu J."/>
            <person name="Luo M."/>
            <person name="Machado C.A."/>
            <person name="Makalowski W."/>
            <person name="Marzo M."/>
            <person name="Matsuda M."/>
            <person name="Matzkin L."/>
            <person name="McAllister B."/>
            <person name="McBride C.S."/>
            <person name="McKernan B."/>
            <person name="McKernan K."/>
            <person name="Mendez-Lago M."/>
            <person name="Minx P."/>
            <person name="Mollenhauer M.U."/>
            <person name="Montooth K."/>
            <person name="Mount S.M."/>
            <person name="Mu X."/>
            <person name="Myers E."/>
            <person name="Negre B."/>
            <person name="Newfeld S."/>
            <person name="Nielsen R."/>
            <person name="Noor M.A."/>
            <person name="O'Grady P."/>
            <person name="Pachter L."/>
            <person name="Papaceit M."/>
            <person name="Parisi M.J."/>
            <person name="Parisi M."/>
            <person name="Parts L."/>
            <person name="Pedersen J.S."/>
            <person name="Pesole G."/>
            <person name="Phillippy A.M."/>
            <person name="Ponting C.P."/>
            <person name="Pop M."/>
            <person name="Porcelli D."/>
            <person name="Powell J.R."/>
            <person name="Prohaska S."/>
            <person name="Pruitt K."/>
            <person name="Puig M."/>
            <person name="Quesneville H."/>
            <person name="Ram K.R."/>
            <person name="Rand D."/>
            <person name="Rasmussen M.D."/>
            <person name="Reed L.K."/>
            <person name="Reenan R."/>
            <person name="Reily A."/>
            <person name="Remington K.A."/>
            <person name="Rieger T.T."/>
            <person name="Ritchie M.G."/>
            <person name="Robin C."/>
            <person name="Rogers Y.H."/>
            <person name="Rohde C."/>
            <person name="Rozas J."/>
            <person name="Rubenfield M.J."/>
            <person name="Ruiz A."/>
            <person name="Russo S."/>
            <person name="Salzberg S.L."/>
            <person name="Sanchez-Gracia A."/>
            <person name="Saranga D.J."/>
            <person name="Sato H."/>
            <person name="Schaeffer S.W."/>
            <person name="Schatz M.C."/>
            <person name="Schlenke T."/>
            <person name="Schwartz R."/>
            <person name="Segarra C."/>
            <person name="Singh R.S."/>
            <person name="Sirot L."/>
            <person name="Sirota M."/>
            <person name="Sisneros N.B."/>
            <person name="Smith C.D."/>
            <person name="Smith T.F."/>
            <person name="Spieth J."/>
            <person name="Stage D.E."/>
            <person name="Stark A."/>
            <person name="Stephan W."/>
            <person name="Strausberg R.L."/>
            <person name="Strempel S."/>
            <person name="Sturgill D."/>
            <person name="Sutton G."/>
            <person name="Sutton G.G."/>
            <person name="Tao W."/>
            <person name="Teichmann S."/>
            <person name="Tobari Y.N."/>
            <person name="Tomimura Y."/>
            <person name="Tsolas J.M."/>
            <person name="Valente V.L."/>
            <person name="Venter E."/>
            <person name="Venter J.C."/>
            <person name="Vicario S."/>
            <person name="Vieira F.G."/>
            <person name="Vilella A.J."/>
            <person name="Villasante A."/>
            <person name="Walenz B."/>
            <person name="Wang J."/>
            <person name="Wasserman M."/>
            <person name="Watts T."/>
            <person name="Wilson D."/>
            <person name="Wilson R.K."/>
            <person name="Wing R.A."/>
            <person name="Wolfner M.F."/>
            <person name="Wong A."/>
            <person name="Wong G.K."/>
            <person name="Wu C.I."/>
            <person name="Wu G."/>
            <person name="Yamamoto D."/>
            <person name="Yang H.P."/>
            <person name="Yang S.P."/>
            <person name="Yorke J.A."/>
            <person name="Yoshida K."/>
            <person name="Zdobnov E."/>
            <person name="Zhang P."/>
            <person name="Zhang Y."/>
            <person name="Zimin A.V."/>
            <person name="Baldwin J."/>
            <person name="Abdouelleil A."/>
            <person name="Abdulkadir J."/>
            <person name="Abebe A."/>
            <person name="Abera B."/>
            <person name="Abreu J."/>
            <person name="Acer S.C."/>
            <person name="Aftuck L."/>
            <person name="Alexander A."/>
            <person name="An P."/>
            <person name="Anderson E."/>
            <person name="Anderson S."/>
            <person name="Arachi H."/>
            <person name="Azer M."/>
            <person name="Bachantsang P."/>
            <person name="Barry A."/>
            <person name="Bayul T."/>
            <person name="Berlin A."/>
            <person name="Bessette D."/>
            <person name="Bloom T."/>
            <person name="Blye J."/>
            <person name="Boguslavskiy L."/>
            <person name="Bonnet C."/>
            <person name="Boukhgalter B."/>
            <person name="Bourzgui I."/>
            <person name="Brown A."/>
            <person name="Cahill P."/>
            <person name="Channer S."/>
            <person name="Cheshatsang Y."/>
            <person name="Chuda L."/>
            <person name="Citroen M."/>
            <person name="Collymore A."/>
            <person name="Cooke P."/>
            <person name="Costello M."/>
            <person name="D'Aco K."/>
            <person name="Daza R."/>
            <person name="De Haan G."/>
            <person name="DeGray S."/>
            <person name="DeMaso C."/>
            <person name="Dhargay N."/>
            <person name="Dooley K."/>
            <person name="Dooley E."/>
            <person name="Doricent M."/>
            <person name="Dorje P."/>
            <person name="Dorjee K."/>
            <person name="Dupes A."/>
            <person name="Elong R."/>
            <person name="Falk J."/>
            <person name="Farina A."/>
            <person name="Faro S."/>
            <person name="Ferguson D."/>
            <person name="Fisher S."/>
            <person name="Foley C.D."/>
            <person name="Franke A."/>
            <person name="Friedrich D."/>
            <person name="Gadbois L."/>
            <person name="Gearin G."/>
            <person name="Gearin C.R."/>
            <person name="Giannoukos G."/>
            <person name="Goode T."/>
            <person name="Graham J."/>
            <person name="Grandbois E."/>
            <person name="Grewal S."/>
            <person name="Gyaltsen K."/>
            <person name="Hafez N."/>
            <person name="Hagos B."/>
            <person name="Hall J."/>
            <person name="Henson C."/>
            <person name="Hollinger A."/>
            <person name="Honan T."/>
            <person name="Huard M.D."/>
            <person name="Hughes L."/>
            <person name="Hurhula B."/>
            <person name="Husby M.E."/>
            <person name="Kamat A."/>
            <person name="Kanga B."/>
            <person name="Kashin S."/>
            <person name="Khazanovich D."/>
            <person name="Kisner P."/>
            <person name="Lance K."/>
            <person name="Lara M."/>
            <person name="Lee W."/>
            <person name="Lennon N."/>
            <person name="Letendre F."/>
            <person name="LeVine R."/>
            <person name="Lipovsky A."/>
            <person name="Liu X."/>
            <person name="Liu J."/>
            <person name="Liu S."/>
            <person name="Lokyitsang T."/>
            <person name="Lokyitsang Y."/>
            <person name="Lubonja R."/>
            <person name="Lui A."/>
            <person name="MacDonald P."/>
            <person name="Magnisalis V."/>
            <person name="Maru K."/>
            <person name="Matthews C."/>
            <person name="McCusker W."/>
            <person name="McDonough S."/>
            <person name="Mehta T."/>
            <person name="Meldrim J."/>
            <person name="Meneus L."/>
            <person name="Mihai O."/>
            <person name="Mihalev A."/>
            <person name="Mihova T."/>
            <person name="Mittelman R."/>
            <person name="Mlenga V."/>
            <person name="Montmayeur A."/>
            <person name="Mulrain L."/>
            <person name="Navidi A."/>
            <person name="Naylor J."/>
            <person name="Negash T."/>
            <person name="Nguyen T."/>
            <person name="Nguyen N."/>
            <person name="Nicol R."/>
            <person name="Norbu C."/>
            <person name="Norbu N."/>
            <person name="Novod N."/>
            <person name="O'Neill B."/>
            <person name="Osman S."/>
            <person name="Markiewicz E."/>
            <person name="Oyono O.L."/>
            <person name="Patti C."/>
            <person name="Phunkhang P."/>
            <person name="Pierre F."/>
            <person name="Priest M."/>
            <person name="Raghuraman S."/>
            <person name="Rege F."/>
            <person name="Reyes R."/>
            <person name="Rise C."/>
            <person name="Rogov P."/>
            <person name="Ross K."/>
            <person name="Ryan E."/>
            <person name="Settipalli S."/>
            <person name="Shea T."/>
            <person name="Sherpa N."/>
            <person name="Shi L."/>
            <person name="Shih D."/>
            <person name="Sparrow T."/>
            <person name="Spaulding J."/>
            <person name="Stalker J."/>
            <person name="Stange-Thomann N."/>
            <person name="Stavropoulos S."/>
            <person name="Stone C."/>
            <person name="Strader C."/>
            <person name="Tesfaye S."/>
            <person name="Thomson T."/>
            <person name="Thoulutsang Y."/>
            <person name="Thoulutsang D."/>
            <person name="Topham K."/>
            <person name="Topping I."/>
            <person name="Tsamla T."/>
            <person name="Vassiliev H."/>
            <person name="Vo A."/>
            <person name="Wangchuk T."/>
            <person name="Wangdi T."/>
            <person name="Weiand M."/>
            <person name="Wilkinson J."/>
            <person name="Wilson A."/>
            <person name="Yadav S."/>
            <person name="Young G."/>
            <person name="Yu Q."/>
            <person name="Zembek L."/>
            <person name="Zhong D."/>
            <person name="Zimmer A."/>
            <person name="Zwirko Z."/>
            <person name="Jaffe D.B."/>
            <person name="Alvarez P."/>
            <person name="Brockman W."/>
            <person name="Butler J."/>
            <person name="Chin C."/>
            <person name="Gnerre S."/>
            <person name="Grabherr M."/>
            <person name="Kleber M."/>
            <person name="Mauceli E."/>
            <person name="MacCallum I."/>
        </authorList>
    </citation>
    <scope>NUCLEOTIDE SEQUENCE [LARGE SCALE GENOMIC DNA]</scope>
    <source>
        <strain evidence="1 2">TSC#14021-0224.01</strain>
    </source>
</reference>
<dbReference type="Proteomes" id="UP000008711">
    <property type="component" value="Unassembled WGS sequence"/>
</dbReference>
<protein>
    <submittedName>
        <fullName evidence="1">Uncharacterized protein</fullName>
    </submittedName>
</protein>
<evidence type="ECO:0000313" key="2">
    <source>
        <dbReference type="Proteomes" id="UP000008711"/>
    </source>
</evidence>
<dbReference type="PANTHER" id="PTHR20898:SF0">
    <property type="entry name" value="DAEDALUS ON 3-RELATED"/>
    <property type="match status" value="1"/>
</dbReference>
<dbReference type="PANTHER" id="PTHR20898">
    <property type="entry name" value="DAEDALUS ON 3-RELATED-RELATED"/>
    <property type="match status" value="1"/>
</dbReference>
<dbReference type="EMBL" id="CH954178">
    <property type="protein sequence ID" value="EDV52216.2"/>
    <property type="molecule type" value="Genomic_DNA"/>
</dbReference>
<evidence type="ECO:0000313" key="1">
    <source>
        <dbReference type="EMBL" id="EDV52216.2"/>
    </source>
</evidence>
<keyword evidence="2" id="KW-1185">Reference proteome</keyword>
<dbReference type="eggNOG" id="ENOG502TCAJ">
    <property type="taxonomic scope" value="Eukaryota"/>
</dbReference>
<gene>
    <name evidence="1" type="primary">Dere\GG15959</name>
    <name evidence="1" type="synonym">dere_GLEANR_15986</name>
    <name evidence="1" type="synonym">GG15959</name>
    <name evidence="1" type="ORF">Dere_GG15959</name>
</gene>
<sequence>MRALFFILIIFAYFVAVFNHVTFTNLKCGTRDEKFCYFKKCFIKAVNRTHKYIDIHASLYQKAVNNVTANVKLMRHNNGYKPFFLDMTFDVCKFLKNQRQSLVKNIYEIYKNNSNINHTCPYENDVIVDHVWTGNLESDIVKYIPMINGDYAIYSEISAYNVVRAFINIYIRVSNR</sequence>
<dbReference type="OrthoDB" id="7941213at2759"/>
<dbReference type="Pfam" id="PF06477">
    <property type="entry name" value="DUF1091"/>
    <property type="match status" value="1"/>
</dbReference>
<dbReference type="AlphaFoldDB" id="B3NI60"/>
<name>B3NI60_DROER</name>
<dbReference type="SMART" id="SM00697">
    <property type="entry name" value="DM8"/>
    <property type="match status" value="1"/>
</dbReference>
<accession>B3NI60</accession>
<dbReference type="HOGENOM" id="CLU_116900_0_0_1"/>
<dbReference type="InterPro" id="IPR010512">
    <property type="entry name" value="DUF1091"/>
</dbReference>